<protein>
    <submittedName>
        <fullName evidence="1">Uncharacterized protein</fullName>
    </submittedName>
</protein>
<gene>
    <name evidence="1" type="ORF">NCTC11075_01080</name>
</gene>
<name>A0A3S4M5P7_CITKO</name>
<evidence type="ECO:0000313" key="1">
    <source>
        <dbReference type="EMBL" id="VEB86311.1"/>
    </source>
</evidence>
<reference evidence="1 2" key="1">
    <citation type="submission" date="2018-12" db="EMBL/GenBank/DDBJ databases">
        <authorList>
            <consortium name="Pathogen Informatics"/>
        </authorList>
    </citation>
    <scope>NUCLEOTIDE SEQUENCE [LARGE SCALE GENOMIC DNA]</scope>
    <source>
        <strain evidence="1 2">NCTC11075</strain>
    </source>
</reference>
<dbReference type="Proteomes" id="UP000270272">
    <property type="component" value="Chromosome"/>
</dbReference>
<dbReference type="EMBL" id="LR134204">
    <property type="protein sequence ID" value="VEB86311.1"/>
    <property type="molecule type" value="Genomic_DNA"/>
</dbReference>
<organism evidence="1 2">
    <name type="scientific">Citrobacter koseri</name>
    <name type="common">Citrobacter diversus</name>
    <dbReference type="NCBI Taxonomy" id="545"/>
    <lineage>
        <taxon>Bacteria</taxon>
        <taxon>Pseudomonadati</taxon>
        <taxon>Pseudomonadota</taxon>
        <taxon>Gammaproteobacteria</taxon>
        <taxon>Enterobacterales</taxon>
        <taxon>Enterobacteriaceae</taxon>
        <taxon>Citrobacter</taxon>
    </lineage>
</organism>
<evidence type="ECO:0000313" key="2">
    <source>
        <dbReference type="Proteomes" id="UP000270272"/>
    </source>
</evidence>
<proteinExistence type="predicted"/>
<sequence>MGGDKKGRKMPDGDANAFYPAYRIGIRRPDKALTPPSGTRFYIMPLSR</sequence>
<accession>A0A3S4M5P7</accession>
<dbReference type="AlphaFoldDB" id="A0A3S4M5P7"/>